<proteinExistence type="predicted"/>
<feature type="region of interest" description="Disordered" evidence="1">
    <location>
        <begin position="446"/>
        <end position="471"/>
    </location>
</feature>
<name>A0ABP8Z893_9ACTN</name>
<feature type="transmembrane region" description="Helical" evidence="2">
    <location>
        <begin position="95"/>
        <end position="112"/>
    </location>
</feature>
<evidence type="ECO:0000313" key="4">
    <source>
        <dbReference type="Proteomes" id="UP001499882"/>
    </source>
</evidence>
<evidence type="ECO:0000256" key="2">
    <source>
        <dbReference type="SAM" id="Phobius"/>
    </source>
</evidence>
<comment type="caution">
    <text evidence="3">The sequence shown here is derived from an EMBL/GenBank/DDBJ whole genome shotgun (WGS) entry which is preliminary data.</text>
</comment>
<accession>A0ABP8Z893</accession>
<keyword evidence="2" id="KW-0812">Transmembrane</keyword>
<dbReference type="Proteomes" id="UP001499882">
    <property type="component" value="Unassembled WGS sequence"/>
</dbReference>
<dbReference type="EMBL" id="BAABKN010000023">
    <property type="protein sequence ID" value="GAA4749417.1"/>
    <property type="molecule type" value="Genomic_DNA"/>
</dbReference>
<evidence type="ECO:0000313" key="3">
    <source>
        <dbReference type="EMBL" id="GAA4749417.1"/>
    </source>
</evidence>
<reference evidence="4" key="1">
    <citation type="journal article" date="2019" name="Int. J. Syst. Evol. Microbiol.">
        <title>The Global Catalogue of Microorganisms (GCM) 10K type strain sequencing project: providing services to taxonomists for standard genome sequencing and annotation.</title>
        <authorList>
            <consortium name="The Broad Institute Genomics Platform"/>
            <consortium name="The Broad Institute Genome Sequencing Center for Infectious Disease"/>
            <person name="Wu L."/>
            <person name="Ma J."/>
        </authorList>
    </citation>
    <scope>NUCLEOTIDE SEQUENCE [LARGE SCALE GENOMIC DNA]</scope>
    <source>
        <strain evidence="4">JCM 18532</strain>
    </source>
</reference>
<keyword evidence="2" id="KW-0472">Membrane</keyword>
<feature type="transmembrane region" description="Helical" evidence="2">
    <location>
        <begin position="145"/>
        <end position="164"/>
    </location>
</feature>
<dbReference type="PANTHER" id="PTHR37422:SF13">
    <property type="entry name" value="LIPOPOLYSACCHARIDE BIOSYNTHESIS PROTEIN PA4999-RELATED"/>
    <property type="match status" value="1"/>
</dbReference>
<evidence type="ECO:0008006" key="5">
    <source>
        <dbReference type="Google" id="ProtNLM"/>
    </source>
</evidence>
<dbReference type="RefSeq" id="WP_345528526.1">
    <property type="nucleotide sequence ID" value="NZ_BAABKN010000023.1"/>
</dbReference>
<dbReference type="PANTHER" id="PTHR37422">
    <property type="entry name" value="TEICHURONIC ACID BIOSYNTHESIS PROTEIN TUAE"/>
    <property type="match status" value="1"/>
</dbReference>
<feature type="transmembrane region" description="Helical" evidence="2">
    <location>
        <begin position="118"/>
        <end position="138"/>
    </location>
</feature>
<gene>
    <name evidence="3" type="ORF">GCM10023350_38150</name>
</gene>
<feature type="transmembrane region" description="Helical" evidence="2">
    <location>
        <begin position="407"/>
        <end position="436"/>
    </location>
</feature>
<feature type="transmembrane region" description="Helical" evidence="2">
    <location>
        <begin position="272"/>
        <end position="292"/>
    </location>
</feature>
<protein>
    <recommendedName>
        <fullName evidence="5">O-antigen ligase family protein</fullName>
    </recommendedName>
</protein>
<feature type="transmembrane region" description="Helical" evidence="2">
    <location>
        <begin position="45"/>
        <end position="65"/>
    </location>
</feature>
<sequence>MQSTEVPAGRSASAGRRRAERPSPARALRAKWSSIGVPPVTSWSGAVWTVAIALDFFWLSIPYVFTEFDESRQLACVATVIAVLLTLPRMRVRRPSWAVVAMLAFAFSSALWSGDPRLTVSFTTDYLVIATIATVIAWSASARTVAQGITLGGVVIFTTSVYAFRAGLPLADVPPGGQGYLAGVGANRNILSYTLVLALCFAISFMPRYWWARLMWALGLGSILVGIFLAQSSTGYIAALVLLCSAATLAWLDRPRAAGTVRTALRGRRALLPLVAVVVAGAVALEILGRLLGRDTSTLSGRVPLWQAVWESTTGLDRWVGAGWGAVWPHPWHPASSSGLYTDIIDRADITLLHGHNSFFDLLPEVGLVGSAVFALVYVQTVWSALRLRDPRRRPYPGRAAASRAMLLGVLALVLLGLTEPMSTIPLGWFIAALLATGLRPPPVRPVTVKSAPGADLTRASRHRGGSRRAR</sequence>
<keyword evidence="2" id="KW-1133">Transmembrane helix</keyword>
<feature type="transmembrane region" description="Helical" evidence="2">
    <location>
        <begin position="190"/>
        <end position="207"/>
    </location>
</feature>
<organism evidence="3 4">
    <name type="scientific">Nocardioides endophyticus</name>
    <dbReference type="NCBI Taxonomy" id="1353775"/>
    <lineage>
        <taxon>Bacteria</taxon>
        <taxon>Bacillati</taxon>
        <taxon>Actinomycetota</taxon>
        <taxon>Actinomycetes</taxon>
        <taxon>Propionibacteriales</taxon>
        <taxon>Nocardioidaceae</taxon>
        <taxon>Nocardioides</taxon>
    </lineage>
</organism>
<feature type="transmembrane region" description="Helical" evidence="2">
    <location>
        <begin position="236"/>
        <end position="252"/>
    </location>
</feature>
<feature type="compositionally biased region" description="Basic residues" evidence="1">
    <location>
        <begin position="460"/>
        <end position="471"/>
    </location>
</feature>
<feature type="transmembrane region" description="Helical" evidence="2">
    <location>
        <begin position="366"/>
        <end position="386"/>
    </location>
</feature>
<feature type="region of interest" description="Disordered" evidence="1">
    <location>
        <begin position="1"/>
        <end position="24"/>
    </location>
</feature>
<feature type="transmembrane region" description="Helical" evidence="2">
    <location>
        <begin position="214"/>
        <end position="230"/>
    </location>
</feature>
<feature type="transmembrane region" description="Helical" evidence="2">
    <location>
        <begin position="71"/>
        <end position="88"/>
    </location>
</feature>
<keyword evidence="4" id="KW-1185">Reference proteome</keyword>
<evidence type="ECO:0000256" key="1">
    <source>
        <dbReference type="SAM" id="MobiDB-lite"/>
    </source>
</evidence>
<dbReference type="InterPro" id="IPR051533">
    <property type="entry name" value="WaaL-like"/>
</dbReference>